<feature type="region of interest" description="Disordered" evidence="5">
    <location>
        <begin position="583"/>
        <end position="602"/>
    </location>
</feature>
<evidence type="ECO:0000256" key="3">
    <source>
        <dbReference type="ARBA" id="ARBA00022833"/>
    </source>
</evidence>
<dbReference type="InterPro" id="IPR034732">
    <property type="entry name" value="EPHD"/>
</dbReference>
<feature type="compositionally biased region" description="Acidic residues" evidence="5">
    <location>
        <begin position="19"/>
        <end position="34"/>
    </location>
</feature>
<evidence type="ECO:0000259" key="7">
    <source>
        <dbReference type="PROSITE" id="PS51038"/>
    </source>
</evidence>
<keyword evidence="3" id="KW-0862">Zinc</keyword>
<dbReference type="PANTHER" id="PTHR47672:SF1">
    <property type="entry name" value="E3 UBIQUITIN-PROTEIN LIGASE SNT2"/>
    <property type="match status" value="1"/>
</dbReference>
<feature type="compositionally biased region" description="Low complexity" evidence="5">
    <location>
        <begin position="85"/>
        <end position="94"/>
    </location>
</feature>
<feature type="region of interest" description="Disordered" evidence="5">
    <location>
        <begin position="903"/>
        <end position="949"/>
    </location>
</feature>
<feature type="compositionally biased region" description="Low complexity" evidence="5">
    <location>
        <begin position="267"/>
        <end position="288"/>
    </location>
</feature>
<evidence type="ECO:0000313" key="10">
    <source>
        <dbReference type="Proteomes" id="UP001152885"/>
    </source>
</evidence>
<dbReference type="InterPro" id="IPR011011">
    <property type="entry name" value="Znf_FYVE_PHD"/>
</dbReference>
<dbReference type="InterPro" id="IPR001025">
    <property type="entry name" value="BAH_dom"/>
</dbReference>
<dbReference type="InterPro" id="IPR013083">
    <property type="entry name" value="Znf_RING/FYVE/PHD"/>
</dbReference>
<dbReference type="InterPro" id="IPR019787">
    <property type="entry name" value="Znf_PHD-finger"/>
</dbReference>
<feature type="region of interest" description="Disordered" evidence="5">
    <location>
        <begin position="554"/>
        <end position="576"/>
    </location>
</feature>
<feature type="compositionally biased region" description="Basic and acidic residues" evidence="5">
    <location>
        <begin position="564"/>
        <end position="576"/>
    </location>
</feature>
<evidence type="ECO:0000256" key="4">
    <source>
        <dbReference type="PROSITE-ProRule" id="PRU00146"/>
    </source>
</evidence>
<dbReference type="EMBL" id="CANTUO010000004">
    <property type="protein sequence ID" value="CAI5759180.1"/>
    <property type="molecule type" value="Genomic_DNA"/>
</dbReference>
<dbReference type="InterPro" id="IPR001965">
    <property type="entry name" value="Znf_PHD"/>
</dbReference>
<dbReference type="OrthoDB" id="336088at2759"/>
<sequence>MSINSRPKRKATINKNYNDPDDNFIDSDQEEEQEKQENQELSTANSSSTSINSTPTATEGRTTRRSTAAAAAAKSNNKKSKENTKGTSPAAPAAPSKPPLPYNWQPPITPEDYFSNKLDLSDAYIDLNLQILYCPNQTIITNNSTNNNNNTRRKNSKSVFSLSKGQYIYLICEPPGDPYYVGRILGFKHKNHHGETKKPKNNIVDAKDYEFQIQWFYRPRDISKTTSDSRLLYSSMHSDSCPLMSYRGLVTVKHKQDIEDEYNKLQPTTTTAKRNTNNKKSSSPSVSPLEIYTSQPNCFYFNQLFDRYMIKFYDVLSTINLMQYSTNDSKSRNFLIAIHKRFEFIFVESTRTKSLINSFSADSCNCELCGLWCVSQDSVNCIECNNYYHMYCLDPPLLKKPSRGFSWSCATCTKKHEIEYHQKKILMLSHDNKSSNQDQLNNELNALSSLEEETGNFNVSDDQSLPKYEIMATLFLEEDKENSIEQRRILEEWPMRYLGVNARLEEGVDLTDKTPYPRASTRLGAKHQAVYIPECNGHPIVYYDVEDKSPKKKITIKDRKKTRDKQETIKQLKVPEEYKNVDPKDYPSWLQPRPKGYTERGVDDGDGDTVTLLWKTSELDRENHFANLNQYIQKCKSIAENLGLSPNSPNFYDAILLNYMKFKGDIEMAYLESSALTKKKLHEPVFTKEEVKRFENAVKEFGSELYPVYSRVKTQPSAMIVRFWYLWKKTKNGALIWGNYEGRVKKSKVQNKTKEEEKKVVVIDDLANSKDDSSFENEKIISQKKKFNCKHCNTHSSIQWYRITGIQDSKKLKDEKFVSGLCFRCAKLWRRYAVIWEDPNEVQRKLSNNKYSGWKKKIESELVNDSNRILAYAEEKGMSLNYDKIQDGDTIISNKLPKPVEEIMKKENKRKLEETVSTPKKKTKVKKEEEPKKSKNKPGPKPGVPRIPKNVTKVIDSTGRNVMKVVGTDMKPIEIDMGILPYDYDVMELETKEKVIAPILESSRPIKNEKVYELIFNKNYKTPNLQKLKAAPSGISADFVDEMVKSFRINQLADVYSKLQIKNQNLSIGLPFSQNKRKCSICREDDHNQDSINEMLICASCGVNIHSSCANLNINKRSQREWVCDCCINDMKPINSCNYNCCLCLANETNYELSITGNEKVIPDYLKPITNGKWCHLSCAMFNNNILFRKKENKLIIEDVSKIFINNHDIKCGICDSYNGSLINCELCDRKFHITCAQDSPNYKIGFRLINGKEVEVGDKIGKLKSVLICPNHQKNVLNLRTMGRRTSSRLEKPLIQLYLEDLLNNIPKYITSGANLKSLIYAENCKLLNEDKVSKKEKLKECIKCKSDMSPMWWPSVNDIGVVCQSCHFDKNRNVNVDDDDLISMSQPINGENYGIKNSNDSVVSRFKPKLELKITQQQLENLNKSSAIK</sequence>
<dbReference type="CDD" id="cd15497">
    <property type="entry name" value="PHD1_Snt2p_like"/>
    <property type="match status" value="1"/>
</dbReference>
<dbReference type="Pfam" id="PF13832">
    <property type="entry name" value="zf-HC5HC2H_2"/>
    <property type="match status" value="1"/>
</dbReference>
<dbReference type="PROSITE" id="PS51805">
    <property type="entry name" value="EPHD"/>
    <property type="match status" value="1"/>
</dbReference>
<dbReference type="PROSITE" id="PS51038">
    <property type="entry name" value="BAH"/>
    <property type="match status" value="1"/>
</dbReference>
<dbReference type="SMART" id="SM00249">
    <property type="entry name" value="PHD"/>
    <property type="match status" value="3"/>
</dbReference>
<feature type="domain" description="PHD-type" evidence="6">
    <location>
        <begin position="1076"/>
        <end position="1130"/>
    </location>
</feature>
<dbReference type="GO" id="GO:0004842">
    <property type="term" value="F:ubiquitin-protein transferase activity"/>
    <property type="evidence" value="ECO:0007669"/>
    <property type="project" value="TreeGrafter"/>
</dbReference>
<evidence type="ECO:0000256" key="1">
    <source>
        <dbReference type="ARBA" id="ARBA00022723"/>
    </source>
</evidence>
<dbReference type="SMART" id="SM00439">
    <property type="entry name" value="BAH"/>
    <property type="match status" value="1"/>
</dbReference>
<evidence type="ECO:0000256" key="5">
    <source>
        <dbReference type="SAM" id="MobiDB-lite"/>
    </source>
</evidence>
<dbReference type="GO" id="GO:0003682">
    <property type="term" value="F:chromatin binding"/>
    <property type="evidence" value="ECO:0007669"/>
    <property type="project" value="InterPro"/>
</dbReference>
<proteinExistence type="predicted"/>
<accession>A0A9W4XB80</accession>
<keyword evidence="10" id="KW-1185">Reference proteome</keyword>
<organism evidence="9 10">
    <name type="scientific">Candida verbasci</name>
    <dbReference type="NCBI Taxonomy" id="1227364"/>
    <lineage>
        <taxon>Eukaryota</taxon>
        <taxon>Fungi</taxon>
        <taxon>Dikarya</taxon>
        <taxon>Ascomycota</taxon>
        <taxon>Saccharomycotina</taxon>
        <taxon>Pichiomycetes</taxon>
        <taxon>Debaryomycetaceae</taxon>
        <taxon>Candida/Lodderomyces clade</taxon>
        <taxon>Candida</taxon>
    </lineage>
</organism>
<evidence type="ECO:0000259" key="6">
    <source>
        <dbReference type="PROSITE" id="PS50016"/>
    </source>
</evidence>
<gene>
    <name evidence="9" type="ORF">CANVERA_P3689</name>
</gene>
<dbReference type="SUPFAM" id="SSF57903">
    <property type="entry name" value="FYVE/PHD zinc finger"/>
    <property type="match status" value="3"/>
</dbReference>
<evidence type="ECO:0000259" key="8">
    <source>
        <dbReference type="PROSITE" id="PS51805"/>
    </source>
</evidence>
<feature type="compositionally biased region" description="Basic and acidic residues" evidence="5">
    <location>
        <begin position="903"/>
        <end position="914"/>
    </location>
</feature>
<feature type="domain" description="PHD-type" evidence="8">
    <location>
        <begin position="1138"/>
        <end position="1274"/>
    </location>
</feature>
<dbReference type="GO" id="GO:0008270">
    <property type="term" value="F:zinc ion binding"/>
    <property type="evidence" value="ECO:0007669"/>
    <property type="project" value="UniProtKB-KW"/>
</dbReference>
<feature type="compositionally biased region" description="Basic residues" evidence="5">
    <location>
        <begin position="1"/>
        <end position="12"/>
    </location>
</feature>
<feature type="region of interest" description="Disordered" evidence="5">
    <location>
        <begin position="263"/>
        <end position="288"/>
    </location>
</feature>
<dbReference type="GO" id="GO:0036205">
    <property type="term" value="P:histone catabolic process"/>
    <property type="evidence" value="ECO:0007669"/>
    <property type="project" value="TreeGrafter"/>
</dbReference>
<feature type="domain" description="BAH" evidence="7">
    <location>
        <begin position="160"/>
        <end position="316"/>
    </location>
</feature>
<dbReference type="InterPro" id="IPR009057">
    <property type="entry name" value="Homeodomain-like_sf"/>
</dbReference>
<dbReference type="InterPro" id="IPR029617">
    <property type="entry name" value="Snt2"/>
</dbReference>
<keyword evidence="2 4" id="KW-0863">Zinc-finger</keyword>
<dbReference type="Pfam" id="PF01426">
    <property type="entry name" value="BAH"/>
    <property type="match status" value="1"/>
</dbReference>
<dbReference type="PROSITE" id="PS50016">
    <property type="entry name" value="ZF_PHD_2"/>
    <property type="match status" value="1"/>
</dbReference>
<feature type="compositionally biased region" description="Low complexity" evidence="5">
    <location>
        <begin position="39"/>
        <end position="75"/>
    </location>
</feature>
<dbReference type="Gene3D" id="3.30.40.10">
    <property type="entry name" value="Zinc/RING finger domain, C3HC4 (zinc finger)"/>
    <property type="match status" value="3"/>
</dbReference>
<dbReference type="Gene3D" id="2.30.30.490">
    <property type="match status" value="1"/>
</dbReference>
<protein>
    <submittedName>
        <fullName evidence="9">Uncharacterized protein</fullName>
    </submittedName>
</protein>
<dbReference type="GO" id="GO:0048189">
    <property type="term" value="C:Lid2 complex"/>
    <property type="evidence" value="ECO:0007669"/>
    <property type="project" value="TreeGrafter"/>
</dbReference>
<evidence type="ECO:0000256" key="2">
    <source>
        <dbReference type="ARBA" id="ARBA00022771"/>
    </source>
</evidence>
<dbReference type="PANTHER" id="PTHR47672">
    <property type="entry name" value="E3 UBIQUITIN-PROTEIN LIGASE SNT2"/>
    <property type="match status" value="1"/>
</dbReference>
<feature type="region of interest" description="Disordered" evidence="5">
    <location>
        <begin position="1"/>
        <end position="105"/>
    </location>
</feature>
<feature type="compositionally biased region" description="Basic residues" evidence="5">
    <location>
        <begin position="554"/>
        <end position="563"/>
    </location>
</feature>
<dbReference type="InterPro" id="IPR043151">
    <property type="entry name" value="BAH_sf"/>
</dbReference>
<keyword evidence="1" id="KW-0479">Metal-binding</keyword>
<dbReference type="Pfam" id="PF00628">
    <property type="entry name" value="PHD"/>
    <property type="match status" value="1"/>
</dbReference>
<dbReference type="SUPFAM" id="SSF46689">
    <property type="entry name" value="Homeodomain-like"/>
    <property type="match status" value="1"/>
</dbReference>
<comment type="caution">
    <text evidence="9">The sequence shown here is derived from an EMBL/GenBank/DDBJ whole genome shotgun (WGS) entry which is preliminary data.</text>
</comment>
<reference evidence="9" key="1">
    <citation type="submission" date="2022-12" db="EMBL/GenBank/DDBJ databases">
        <authorList>
            <person name="Brejova B."/>
        </authorList>
    </citation>
    <scope>NUCLEOTIDE SEQUENCE</scope>
</reference>
<evidence type="ECO:0000313" key="9">
    <source>
        <dbReference type="EMBL" id="CAI5759180.1"/>
    </source>
</evidence>
<dbReference type="Proteomes" id="UP001152885">
    <property type="component" value="Unassembled WGS sequence"/>
</dbReference>
<name>A0A9W4XB80_9ASCO</name>